<dbReference type="STRING" id="1849968.A8C32_00520"/>
<accession>A0A1E5TC20</accession>
<gene>
    <name evidence="2" type="ORF">A8C32_00520</name>
</gene>
<keyword evidence="3" id="KW-1185">Reference proteome</keyword>
<dbReference type="Proteomes" id="UP000095713">
    <property type="component" value="Unassembled WGS sequence"/>
</dbReference>
<evidence type="ECO:0000313" key="3">
    <source>
        <dbReference type="Proteomes" id="UP000095713"/>
    </source>
</evidence>
<evidence type="ECO:0000259" key="1">
    <source>
        <dbReference type="Pfam" id="PF06439"/>
    </source>
</evidence>
<organism evidence="2 3">
    <name type="scientific">Flavivirga aquatica</name>
    <dbReference type="NCBI Taxonomy" id="1849968"/>
    <lineage>
        <taxon>Bacteria</taxon>
        <taxon>Pseudomonadati</taxon>
        <taxon>Bacteroidota</taxon>
        <taxon>Flavobacteriia</taxon>
        <taxon>Flavobacteriales</taxon>
        <taxon>Flavobacteriaceae</taxon>
        <taxon>Flavivirga</taxon>
    </lineage>
</organism>
<evidence type="ECO:0000313" key="2">
    <source>
        <dbReference type="EMBL" id="OEK08908.1"/>
    </source>
</evidence>
<sequence>MLWAGKRYNIQTSNTWVNLLDKDLTMWDKYIGVPHTSVTLPFEFPKRKNIKKGKPLGLNNDPLQVFSIIKEKKREPILKVSGEIYGGLTTKNMYQNYHFKCEFKWGNKKWEPRLKAKRDNGILFHATGAHGTFWNVWMRSLECQVQEDDFGDFFPLSGTIADIPVVNAPNGKGHVYKANGVEITSSFLGKHKGGRIKRSKNMEKPHGAWNTIEIYTVGNKSVFVVNGKIVSALKNTRYQQENSNLEIPLSGGRIQIQSEGAEAYYKAIQIKGIETFPESVLEVTGW</sequence>
<dbReference type="InterPro" id="IPR010496">
    <property type="entry name" value="AL/BT2_dom"/>
</dbReference>
<comment type="caution">
    <text evidence="2">The sequence shown here is derived from an EMBL/GenBank/DDBJ whole genome shotgun (WGS) entry which is preliminary data.</text>
</comment>
<dbReference type="AlphaFoldDB" id="A0A1E5TC20"/>
<dbReference type="EMBL" id="MDJD01000028">
    <property type="protein sequence ID" value="OEK08908.1"/>
    <property type="molecule type" value="Genomic_DNA"/>
</dbReference>
<protein>
    <recommendedName>
        <fullName evidence="1">3-keto-alpha-glucoside-1,2-lyase/3-keto-2-hydroxy-glucal hydratase domain-containing protein</fullName>
    </recommendedName>
</protein>
<name>A0A1E5TC20_9FLAO</name>
<proteinExistence type="predicted"/>
<feature type="domain" description="3-keto-alpha-glucoside-1,2-lyase/3-keto-2-hydroxy-glucal hydratase" evidence="1">
    <location>
        <begin position="16"/>
        <end position="271"/>
    </location>
</feature>
<reference evidence="2 3" key="1">
    <citation type="submission" date="2016-05" db="EMBL/GenBank/DDBJ databases">
        <title>Draft Genome Sequence of Algibacter sp. Strain SK-16 Isolated from the Surface Water of Aburatsubo Inlet.</title>
        <authorList>
            <person name="Wong S.-K."/>
            <person name="Yoshizawa S."/>
            <person name="Nakajima Y."/>
            <person name="Ogura Y."/>
            <person name="Tetsuya H."/>
            <person name="Hamasaki K."/>
        </authorList>
    </citation>
    <scope>NUCLEOTIDE SEQUENCE [LARGE SCALE GENOMIC DNA]</scope>
    <source>
        <strain evidence="2 3">SK-16</strain>
    </source>
</reference>
<dbReference type="Gene3D" id="2.60.120.560">
    <property type="entry name" value="Exo-inulinase, domain 1"/>
    <property type="match status" value="1"/>
</dbReference>
<dbReference type="GO" id="GO:0016787">
    <property type="term" value="F:hydrolase activity"/>
    <property type="evidence" value="ECO:0007669"/>
    <property type="project" value="InterPro"/>
</dbReference>
<dbReference type="Pfam" id="PF06439">
    <property type="entry name" value="3keto-disac_hyd"/>
    <property type="match status" value="1"/>
</dbReference>